<protein>
    <recommendedName>
        <fullName evidence="4">Transcriptional regulatory protein RXT2 N-terminal domain-containing protein</fullName>
    </recommendedName>
</protein>
<evidence type="ECO:0000313" key="3">
    <source>
        <dbReference type="Proteomes" id="UP000269793"/>
    </source>
</evidence>
<name>A0A3G2S8D2_MALR7</name>
<accession>A0A3G2S8D2</accession>
<proteinExistence type="predicted"/>
<dbReference type="OrthoDB" id="3364754at2759"/>
<feature type="compositionally biased region" description="Basic and acidic residues" evidence="1">
    <location>
        <begin position="10"/>
        <end position="33"/>
    </location>
</feature>
<reference evidence="2 3" key="1">
    <citation type="submission" date="2018-10" db="EMBL/GenBank/DDBJ databases">
        <title>Complete genome sequence of Malassezia restricta CBS 7877.</title>
        <authorList>
            <person name="Morand S.C."/>
            <person name="Bertignac M."/>
            <person name="Iltis A."/>
            <person name="Kolder I."/>
            <person name="Pirovano W."/>
            <person name="Jourdain R."/>
            <person name="Clavaud C."/>
        </authorList>
    </citation>
    <scope>NUCLEOTIDE SEQUENCE [LARGE SCALE GENOMIC DNA]</scope>
    <source>
        <strain evidence="2 3">CBS 7877</strain>
    </source>
</reference>
<organism evidence="2 3">
    <name type="scientific">Malassezia restricta (strain ATCC 96810 / NBRC 103918 / CBS 7877)</name>
    <name type="common">Seborrheic dermatitis infection agent</name>
    <dbReference type="NCBI Taxonomy" id="425264"/>
    <lineage>
        <taxon>Eukaryota</taxon>
        <taxon>Fungi</taxon>
        <taxon>Dikarya</taxon>
        <taxon>Basidiomycota</taxon>
        <taxon>Ustilaginomycotina</taxon>
        <taxon>Malasseziomycetes</taxon>
        <taxon>Malasseziales</taxon>
        <taxon>Malasseziaceae</taxon>
        <taxon>Malassezia</taxon>
    </lineage>
</organism>
<evidence type="ECO:0008006" key="4">
    <source>
        <dbReference type="Google" id="ProtNLM"/>
    </source>
</evidence>
<feature type="compositionally biased region" description="Basic and acidic residues" evidence="1">
    <location>
        <begin position="484"/>
        <end position="506"/>
    </location>
</feature>
<evidence type="ECO:0000256" key="1">
    <source>
        <dbReference type="SAM" id="MobiDB-lite"/>
    </source>
</evidence>
<feature type="region of interest" description="Disordered" evidence="1">
    <location>
        <begin position="1"/>
        <end position="91"/>
    </location>
</feature>
<dbReference type="VEuPathDB" id="FungiDB:DNF11_1357"/>
<gene>
    <name evidence="2" type="ORF">DNF11_1357</name>
</gene>
<dbReference type="EMBL" id="CP033149">
    <property type="protein sequence ID" value="AYO42307.1"/>
    <property type="molecule type" value="Genomic_DNA"/>
</dbReference>
<evidence type="ECO:0000313" key="2">
    <source>
        <dbReference type="EMBL" id="AYO42307.1"/>
    </source>
</evidence>
<sequence length="521" mass="59446">MEDTAAAHEPPSKIEVVEHRGVPSQEPVHRPDLEEVPNEPQAQLTEPVEHEHTRTVMPESHAPQGEESSHPEQNVEALPPAGSGRVVPFAPKDVDPGTVDAAEQAQAQGAIAQERAHQLEMDRLLWISLPKNDQLDYHIEHDNSDEWPELNEPGPSGFSNRGQKLHAHNGVRWMHRGKLGTWTERRSDYELREREERRIDAFQHASVDAMLEAEATGPGGMGGIWRTQVLPKRRGRHSDHYASKRAKTQLWDPQAKYDLVEDAWEEDDKNARHASTLAFSLLVPVLTARGLLESKLLKQSFRNPHLTSLNRAALNLIENENVMYRALGRCFDTMEHLTGKEGPVPVKHDQHHTDVTVPMDYVPPLAHVNDLFITNEGFTVPVSSSEHENETNSTYTLSADEQREIVYSSLQCLNDLHADSREYMERLGEVRMMLAEVRRDRNHMWGIIRKWALERESLDYQASLRQRRHRAGMDDMVDASSSHEAAHEKVHHMNDNAPESESRRTEWSTNNRNRGKRRSGR</sequence>
<dbReference type="Proteomes" id="UP000269793">
    <property type="component" value="Chromosome II"/>
</dbReference>
<dbReference type="AlphaFoldDB" id="A0A3G2S8D2"/>
<dbReference type="STRING" id="425264.A0A3G2S8D2"/>
<feature type="region of interest" description="Disordered" evidence="1">
    <location>
        <begin position="474"/>
        <end position="521"/>
    </location>
</feature>
<keyword evidence="3" id="KW-1185">Reference proteome</keyword>